<proteinExistence type="predicted"/>
<reference evidence="2 3" key="1">
    <citation type="journal article" date="2014" name="PLoS ONE">
        <title>Global Analysis of Gene Expression Profiles in Physic Nut (Jatropha curcas L.) Seedlings Exposed to Salt Stress.</title>
        <authorList>
            <person name="Zhang L."/>
            <person name="Zhang C."/>
            <person name="Wu P."/>
            <person name="Chen Y."/>
            <person name="Li M."/>
            <person name="Jiang H."/>
            <person name="Wu G."/>
        </authorList>
    </citation>
    <scope>NUCLEOTIDE SEQUENCE [LARGE SCALE GENOMIC DNA]</scope>
    <source>
        <strain evidence="3">cv. GZQX0401</strain>
        <tissue evidence="2">Young leaves</tissue>
    </source>
</reference>
<dbReference type="Pfam" id="PF00078">
    <property type="entry name" value="RVT_1"/>
    <property type="match status" value="1"/>
</dbReference>
<dbReference type="SUPFAM" id="SSF56672">
    <property type="entry name" value="DNA/RNA polymerases"/>
    <property type="match status" value="1"/>
</dbReference>
<keyword evidence="3" id="KW-1185">Reference proteome</keyword>
<protein>
    <recommendedName>
        <fullName evidence="1">Reverse transcriptase domain-containing protein</fullName>
    </recommendedName>
</protein>
<dbReference type="PANTHER" id="PTHR33116">
    <property type="entry name" value="REVERSE TRANSCRIPTASE ZINC-BINDING DOMAIN-CONTAINING PROTEIN-RELATED-RELATED"/>
    <property type="match status" value="1"/>
</dbReference>
<dbReference type="Proteomes" id="UP000027138">
    <property type="component" value="Unassembled WGS sequence"/>
</dbReference>
<evidence type="ECO:0000259" key="1">
    <source>
        <dbReference type="PROSITE" id="PS50878"/>
    </source>
</evidence>
<name>A0A067KU52_JATCU</name>
<gene>
    <name evidence="2" type="ORF">JCGZ_02692</name>
</gene>
<sequence length="320" mass="35559">MKSLLPKLISPSQASFVPGRQLRDNVIVLQKVVPSKSGSNGWMILKIDLEKAYDRLRWSFIEDSLRLAGFPEPWISIIMKCLEACSMRVLWNGIPSESFHPSRGIRQGDPISPYLFVLAMERLGHCISQAVSDKCWRPISIPRQAPAISHLFFADELLLFAKASVDQIAVVNQCLQQFDNLSGQRVNMAKSKIFFSANVDMPLRTHICSTAGISLTEDIGVYLGVPIFNGRVTKSAFDSMLSQIDAHLAGWKVQYLSLAGHVTLARPVLIALPNHVMQSVYIPRVVSDEFDKWVRNFVLGGPSGEKNSSFSKLESGNTPC</sequence>
<organism evidence="2 3">
    <name type="scientific">Jatropha curcas</name>
    <name type="common">Barbados nut</name>
    <dbReference type="NCBI Taxonomy" id="180498"/>
    <lineage>
        <taxon>Eukaryota</taxon>
        <taxon>Viridiplantae</taxon>
        <taxon>Streptophyta</taxon>
        <taxon>Embryophyta</taxon>
        <taxon>Tracheophyta</taxon>
        <taxon>Spermatophyta</taxon>
        <taxon>Magnoliopsida</taxon>
        <taxon>eudicotyledons</taxon>
        <taxon>Gunneridae</taxon>
        <taxon>Pentapetalae</taxon>
        <taxon>rosids</taxon>
        <taxon>fabids</taxon>
        <taxon>Malpighiales</taxon>
        <taxon>Euphorbiaceae</taxon>
        <taxon>Crotonoideae</taxon>
        <taxon>Jatropheae</taxon>
        <taxon>Jatropha</taxon>
    </lineage>
</organism>
<accession>A0A067KU52</accession>
<feature type="domain" description="Reverse transcriptase" evidence="1">
    <location>
        <begin position="1"/>
        <end position="227"/>
    </location>
</feature>
<evidence type="ECO:0000313" key="2">
    <source>
        <dbReference type="EMBL" id="KDP39672.1"/>
    </source>
</evidence>
<dbReference type="InterPro" id="IPR000477">
    <property type="entry name" value="RT_dom"/>
</dbReference>
<dbReference type="OrthoDB" id="851622at2759"/>
<dbReference type="EMBL" id="KK914347">
    <property type="protein sequence ID" value="KDP39672.1"/>
    <property type="molecule type" value="Genomic_DNA"/>
</dbReference>
<dbReference type="PROSITE" id="PS50878">
    <property type="entry name" value="RT_POL"/>
    <property type="match status" value="1"/>
</dbReference>
<dbReference type="STRING" id="180498.A0A067KU52"/>
<dbReference type="PANTHER" id="PTHR33116:SF70">
    <property type="entry name" value="NON-LTR RETROELEMENT REVERSE TRANSCRIPTASE-LIKE PROTEIN"/>
    <property type="match status" value="1"/>
</dbReference>
<dbReference type="CDD" id="cd01650">
    <property type="entry name" value="RT_nLTR_like"/>
    <property type="match status" value="1"/>
</dbReference>
<evidence type="ECO:0000313" key="3">
    <source>
        <dbReference type="Proteomes" id="UP000027138"/>
    </source>
</evidence>
<dbReference type="InterPro" id="IPR043502">
    <property type="entry name" value="DNA/RNA_pol_sf"/>
</dbReference>
<dbReference type="AlphaFoldDB" id="A0A067KU52"/>